<evidence type="ECO:0000313" key="1">
    <source>
        <dbReference type="EMBL" id="KAL0564726.1"/>
    </source>
</evidence>
<evidence type="ECO:0000313" key="2">
    <source>
        <dbReference type="Proteomes" id="UP001465976"/>
    </source>
</evidence>
<accession>A0ABR3EPI6</accession>
<dbReference type="Proteomes" id="UP001465976">
    <property type="component" value="Unassembled WGS sequence"/>
</dbReference>
<comment type="caution">
    <text evidence="1">The sequence shown here is derived from an EMBL/GenBank/DDBJ whole genome shotgun (WGS) entry which is preliminary data.</text>
</comment>
<gene>
    <name evidence="1" type="ORF">V5O48_017316</name>
</gene>
<sequence length="103" mass="11365">MSTGLPKSAATSPVRCASLNSEAETIIDIHEQSLSLEGRPLRTPEPVLTPYVTKPGSQEDEYILPPPPTPLYLARDRRRMTPDVPVDLDELGNSLKISRWKGV</sequence>
<reference evidence="1 2" key="1">
    <citation type="submission" date="2024-02" db="EMBL/GenBank/DDBJ databases">
        <title>A draft genome for the cacao thread blight pathogen Marasmius crinis-equi.</title>
        <authorList>
            <person name="Cohen S.P."/>
            <person name="Baruah I.K."/>
            <person name="Amoako-Attah I."/>
            <person name="Bukari Y."/>
            <person name="Meinhardt L.W."/>
            <person name="Bailey B.A."/>
        </authorList>
    </citation>
    <scope>NUCLEOTIDE SEQUENCE [LARGE SCALE GENOMIC DNA]</scope>
    <source>
        <strain evidence="1 2">GH-76</strain>
    </source>
</reference>
<dbReference type="EMBL" id="JBAHYK010002614">
    <property type="protein sequence ID" value="KAL0564726.1"/>
    <property type="molecule type" value="Genomic_DNA"/>
</dbReference>
<protein>
    <submittedName>
        <fullName evidence="1">Uncharacterized protein</fullName>
    </submittedName>
</protein>
<proteinExistence type="predicted"/>
<organism evidence="1 2">
    <name type="scientific">Marasmius crinis-equi</name>
    <dbReference type="NCBI Taxonomy" id="585013"/>
    <lineage>
        <taxon>Eukaryota</taxon>
        <taxon>Fungi</taxon>
        <taxon>Dikarya</taxon>
        <taxon>Basidiomycota</taxon>
        <taxon>Agaricomycotina</taxon>
        <taxon>Agaricomycetes</taxon>
        <taxon>Agaricomycetidae</taxon>
        <taxon>Agaricales</taxon>
        <taxon>Marasmiineae</taxon>
        <taxon>Marasmiaceae</taxon>
        <taxon>Marasmius</taxon>
    </lineage>
</organism>
<keyword evidence="2" id="KW-1185">Reference proteome</keyword>
<name>A0ABR3EPI6_9AGAR</name>